<feature type="region of interest" description="Disordered" evidence="1">
    <location>
        <begin position="47"/>
        <end position="120"/>
    </location>
</feature>
<dbReference type="EMBL" id="LLXE01000598">
    <property type="protein sequence ID" value="KUM55921.1"/>
    <property type="molecule type" value="Genomic_DNA"/>
</dbReference>
<name>A0A101M8D3_PENFR</name>
<dbReference type="AlphaFoldDB" id="A0A101M8D3"/>
<organism evidence="2 3">
    <name type="scientific">Penicillium freii</name>
    <dbReference type="NCBI Taxonomy" id="48697"/>
    <lineage>
        <taxon>Eukaryota</taxon>
        <taxon>Fungi</taxon>
        <taxon>Dikarya</taxon>
        <taxon>Ascomycota</taxon>
        <taxon>Pezizomycotina</taxon>
        <taxon>Eurotiomycetes</taxon>
        <taxon>Eurotiomycetidae</taxon>
        <taxon>Eurotiales</taxon>
        <taxon>Aspergillaceae</taxon>
        <taxon>Penicillium</taxon>
    </lineage>
</organism>
<reference evidence="2 3" key="1">
    <citation type="submission" date="2015-10" db="EMBL/GenBank/DDBJ databases">
        <title>Genome sequencing of Penicillium freii.</title>
        <authorList>
            <person name="Nguyen H.D."/>
            <person name="Visagie C.M."/>
            <person name="Seifert K.A."/>
        </authorList>
    </citation>
    <scope>NUCLEOTIDE SEQUENCE [LARGE SCALE GENOMIC DNA]</scope>
    <source>
        <strain evidence="2 3">DAOM 242723</strain>
    </source>
</reference>
<feature type="compositionally biased region" description="Polar residues" evidence="1">
    <location>
        <begin position="61"/>
        <end position="72"/>
    </location>
</feature>
<proteinExistence type="predicted"/>
<comment type="caution">
    <text evidence="2">The sequence shown here is derived from an EMBL/GenBank/DDBJ whole genome shotgun (WGS) entry which is preliminary data.</text>
</comment>
<protein>
    <submittedName>
        <fullName evidence="2">Uncharacterized protein</fullName>
    </submittedName>
</protein>
<feature type="compositionally biased region" description="Polar residues" evidence="1">
    <location>
        <begin position="85"/>
        <end position="96"/>
    </location>
</feature>
<accession>A0A101M8D3</accession>
<gene>
    <name evidence="2" type="ORF">ACN42_g11313</name>
</gene>
<evidence type="ECO:0000313" key="2">
    <source>
        <dbReference type="EMBL" id="KUM55921.1"/>
    </source>
</evidence>
<evidence type="ECO:0000313" key="3">
    <source>
        <dbReference type="Proteomes" id="UP000055045"/>
    </source>
</evidence>
<evidence type="ECO:0000256" key="1">
    <source>
        <dbReference type="SAM" id="MobiDB-lite"/>
    </source>
</evidence>
<keyword evidence="3" id="KW-1185">Reference proteome</keyword>
<sequence>MMEELHEAGVSTVLGEDEMLKKSKAATTVAKFMIATGLLGQFQSVDSVATGREQGEEDQHGPTNKHATSAGEQGSKAHWPGTRSAEVTSHQRTLRSANADDEDDETWRRDPNLFVYNLPA</sequence>
<dbReference type="Proteomes" id="UP000055045">
    <property type="component" value="Unassembled WGS sequence"/>
</dbReference>